<dbReference type="STRING" id="7222.B4JBC0"/>
<dbReference type="InterPro" id="IPR023674">
    <property type="entry name" value="Ribosomal_uL1-like"/>
</dbReference>
<dbReference type="eggNOG" id="KOG1685">
    <property type="taxonomic scope" value="Eukaryota"/>
</dbReference>
<evidence type="ECO:0000313" key="2">
    <source>
        <dbReference type="EMBL" id="EDW02925.1"/>
    </source>
</evidence>
<reference evidence="2 3" key="1">
    <citation type="journal article" date="2007" name="Nature">
        <title>Evolution of genes and genomes on the Drosophila phylogeny.</title>
        <authorList>
            <consortium name="Drosophila 12 Genomes Consortium"/>
            <person name="Clark A.G."/>
            <person name="Eisen M.B."/>
            <person name="Smith D.R."/>
            <person name="Bergman C.M."/>
            <person name="Oliver B."/>
            <person name="Markow T.A."/>
            <person name="Kaufman T.C."/>
            <person name="Kellis M."/>
            <person name="Gelbart W."/>
            <person name="Iyer V.N."/>
            <person name="Pollard D.A."/>
            <person name="Sackton T.B."/>
            <person name="Larracuente A.M."/>
            <person name="Singh N.D."/>
            <person name="Abad J.P."/>
            <person name="Abt D.N."/>
            <person name="Adryan B."/>
            <person name="Aguade M."/>
            <person name="Akashi H."/>
            <person name="Anderson W.W."/>
            <person name="Aquadro C.F."/>
            <person name="Ardell D.H."/>
            <person name="Arguello R."/>
            <person name="Artieri C.G."/>
            <person name="Barbash D.A."/>
            <person name="Barker D."/>
            <person name="Barsanti P."/>
            <person name="Batterham P."/>
            <person name="Batzoglou S."/>
            <person name="Begun D."/>
            <person name="Bhutkar A."/>
            <person name="Blanco E."/>
            <person name="Bosak S.A."/>
            <person name="Bradley R.K."/>
            <person name="Brand A.D."/>
            <person name="Brent M.R."/>
            <person name="Brooks A.N."/>
            <person name="Brown R.H."/>
            <person name="Butlin R.K."/>
            <person name="Caggese C."/>
            <person name="Calvi B.R."/>
            <person name="Bernardo de Carvalho A."/>
            <person name="Caspi A."/>
            <person name="Castrezana S."/>
            <person name="Celniker S.E."/>
            <person name="Chang J.L."/>
            <person name="Chapple C."/>
            <person name="Chatterji S."/>
            <person name="Chinwalla A."/>
            <person name="Civetta A."/>
            <person name="Clifton S.W."/>
            <person name="Comeron J.M."/>
            <person name="Costello J.C."/>
            <person name="Coyne J.A."/>
            <person name="Daub J."/>
            <person name="David R.G."/>
            <person name="Delcher A.L."/>
            <person name="Delehaunty K."/>
            <person name="Do C.B."/>
            <person name="Ebling H."/>
            <person name="Edwards K."/>
            <person name="Eickbush T."/>
            <person name="Evans J.D."/>
            <person name="Filipski A."/>
            <person name="Findeiss S."/>
            <person name="Freyhult E."/>
            <person name="Fulton L."/>
            <person name="Fulton R."/>
            <person name="Garcia A.C."/>
            <person name="Gardiner A."/>
            <person name="Garfield D.A."/>
            <person name="Garvin B.E."/>
            <person name="Gibson G."/>
            <person name="Gilbert D."/>
            <person name="Gnerre S."/>
            <person name="Godfrey J."/>
            <person name="Good R."/>
            <person name="Gotea V."/>
            <person name="Gravely B."/>
            <person name="Greenberg A.J."/>
            <person name="Griffiths-Jones S."/>
            <person name="Gross S."/>
            <person name="Guigo R."/>
            <person name="Gustafson E.A."/>
            <person name="Haerty W."/>
            <person name="Hahn M.W."/>
            <person name="Halligan D.L."/>
            <person name="Halpern A.L."/>
            <person name="Halter G.M."/>
            <person name="Han M.V."/>
            <person name="Heger A."/>
            <person name="Hillier L."/>
            <person name="Hinrichs A.S."/>
            <person name="Holmes I."/>
            <person name="Hoskins R.A."/>
            <person name="Hubisz M.J."/>
            <person name="Hultmark D."/>
            <person name="Huntley M.A."/>
            <person name="Jaffe D.B."/>
            <person name="Jagadeeshan S."/>
            <person name="Jeck W.R."/>
            <person name="Johnson J."/>
            <person name="Jones C.D."/>
            <person name="Jordan W.C."/>
            <person name="Karpen G.H."/>
            <person name="Kataoka E."/>
            <person name="Keightley P.D."/>
            <person name="Kheradpour P."/>
            <person name="Kirkness E.F."/>
            <person name="Koerich L.B."/>
            <person name="Kristiansen K."/>
            <person name="Kudrna D."/>
            <person name="Kulathinal R.J."/>
            <person name="Kumar S."/>
            <person name="Kwok R."/>
            <person name="Lander E."/>
            <person name="Langley C.H."/>
            <person name="Lapoint R."/>
            <person name="Lazzaro B.P."/>
            <person name="Lee S.J."/>
            <person name="Levesque L."/>
            <person name="Li R."/>
            <person name="Lin C.F."/>
            <person name="Lin M.F."/>
            <person name="Lindblad-Toh K."/>
            <person name="Llopart A."/>
            <person name="Long M."/>
            <person name="Low L."/>
            <person name="Lozovsky E."/>
            <person name="Lu J."/>
            <person name="Luo M."/>
            <person name="Machado C.A."/>
            <person name="Makalowski W."/>
            <person name="Marzo M."/>
            <person name="Matsuda M."/>
            <person name="Matzkin L."/>
            <person name="McAllister B."/>
            <person name="McBride C.S."/>
            <person name="McKernan B."/>
            <person name="McKernan K."/>
            <person name="Mendez-Lago M."/>
            <person name="Minx P."/>
            <person name="Mollenhauer M.U."/>
            <person name="Montooth K."/>
            <person name="Mount S.M."/>
            <person name="Mu X."/>
            <person name="Myers E."/>
            <person name="Negre B."/>
            <person name="Newfeld S."/>
            <person name="Nielsen R."/>
            <person name="Noor M.A."/>
            <person name="O'Grady P."/>
            <person name="Pachter L."/>
            <person name="Papaceit M."/>
            <person name="Parisi M.J."/>
            <person name="Parisi M."/>
            <person name="Parts L."/>
            <person name="Pedersen J.S."/>
            <person name="Pesole G."/>
            <person name="Phillippy A.M."/>
            <person name="Ponting C.P."/>
            <person name="Pop M."/>
            <person name="Porcelli D."/>
            <person name="Powell J.R."/>
            <person name="Prohaska S."/>
            <person name="Pruitt K."/>
            <person name="Puig M."/>
            <person name="Quesneville H."/>
            <person name="Ram K.R."/>
            <person name="Rand D."/>
            <person name="Rasmussen M.D."/>
            <person name="Reed L.K."/>
            <person name="Reenan R."/>
            <person name="Reily A."/>
            <person name="Remington K.A."/>
            <person name="Rieger T.T."/>
            <person name="Ritchie M.G."/>
            <person name="Robin C."/>
            <person name="Rogers Y.H."/>
            <person name="Rohde C."/>
            <person name="Rozas J."/>
            <person name="Rubenfield M.J."/>
            <person name="Ruiz A."/>
            <person name="Russo S."/>
            <person name="Salzberg S.L."/>
            <person name="Sanchez-Gracia A."/>
            <person name="Saranga D.J."/>
            <person name="Sato H."/>
            <person name="Schaeffer S.W."/>
            <person name="Schatz M.C."/>
            <person name="Schlenke T."/>
            <person name="Schwartz R."/>
            <person name="Segarra C."/>
            <person name="Singh R.S."/>
            <person name="Sirot L."/>
            <person name="Sirota M."/>
            <person name="Sisneros N.B."/>
            <person name="Smith C.D."/>
            <person name="Smith T.F."/>
            <person name="Spieth J."/>
            <person name="Stage D.E."/>
            <person name="Stark A."/>
            <person name="Stephan W."/>
            <person name="Strausberg R.L."/>
            <person name="Strempel S."/>
            <person name="Sturgill D."/>
            <person name="Sutton G."/>
            <person name="Sutton G.G."/>
            <person name="Tao W."/>
            <person name="Teichmann S."/>
            <person name="Tobari Y.N."/>
            <person name="Tomimura Y."/>
            <person name="Tsolas J.M."/>
            <person name="Valente V.L."/>
            <person name="Venter E."/>
            <person name="Venter J.C."/>
            <person name="Vicario S."/>
            <person name="Vieira F.G."/>
            <person name="Vilella A.J."/>
            <person name="Villasante A."/>
            <person name="Walenz B."/>
            <person name="Wang J."/>
            <person name="Wasserman M."/>
            <person name="Watts T."/>
            <person name="Wilson D."/>
            <person name="Wilson R.K."/>
            <person name="Wing R.A."/>
            <person name="Wolfner M.F."/>
            <person name="Wong A."/>
            <person name="Wong G.K."/>
            <person name="Wu C.I."/>
            <person name="Wu G."/>
            <person name="Yamamoto D."/>
            <person name="Yang H.P."/>
            <person name="Yang S.P."/>
            <person name="Yorke J.A."/>
            <person name="Yoshida K."/>
            <person name="Zdobnov E."/>
            <person name="Zhang P."/>
            <person name="Zhang Y."/>
            <person name="Zimin A.V."/>
            <person name="Baldwin J."/>
            <person name="Abdouelleil A."/>
            <person name="Abdulkadir J."/>
            <person name="Abebe A."/>
            <person name="Abera B."/>
            <person name="Abreu J."/>
            <person name="Acer S.C."/>
            <person name="Aftuck L."/>
            <person name="Alexander A."/>
            <person name="An P."/>
            <person name="Anderson E."/>
            <person name="Anderson S."/>
            <person name="Arachi H."/>
            <person name="Azer M."/>
            <person name="Bachantsang P."/>
            <person name="Barry A."/>
            <person name="Bayul T."/>
            <person name="Berlin A."/>
            <person name="Bessette D."/>
            <person name="Bloom T."/>
            <person name="Blye J."/>
            <person name="Boguslavskiy L."/>
            <person name="Bonnet C."/>
            <person name="Boukhgalter B."/>
            <person name="Bourzgui I."/>
            <person name="Brown A."/>
            <person name="Cahill P."/>
            <person name="Channer S."/>
            <person name="Cheshatsang Y."/>
            <person name="Chuda L."/>
            <person name="Citroen M."/>
            <person name="Collymore A."/>
            <person name="Cooke P."/>
            <person name="Costello M."/>
            <person name="D'Aco K."/>
            <person name="Daza R."/>
            <person name="De Haan G."/>
            <person name="DeGray S."/>
            <person name="DeMaso C."/>
            <person name="Dhargay N."/>
            <person name="Dooley K."/>
            <person name="Dooley E."/>
            <person name="Doricent M."/>
            <person name="Dorje P."/>
            <person name="Dorjee K."/>
            <person name="Dupes A."/>
            <person name="Elong R."/>
            <person name="Falk J."/>
            <person name="Farina A."/>
            <person name="Faro S."/>
            <person name="Ferguson D."/>
            <person name="Fisher S."/>
            <person name="Foley C.D."/>
            <person name="Franke A."/>
            <person name="Friedrich D."/>
            <person name="Gadbois L."/>
            <person name="Gearin G."/>
            <person name="Gearin C.R."/>
            <person name="Giannoukos G."/>
            <person name="Goode T."/>
            <person name="Graham J."/>
            <person name="Grandbois E."/>
            <person name="Grewal S."/>
            <person name="Gyaltsen K."/>
            <person name="Hafez N."/>
            <person name="Hagos B."/>
            <person name="Hall J."/>
            <person name="Henson C."/>
            <person name="Hollinger A."/>
            <person name="Honan T."/>
            <person name="Huard M.D."/>
            <person name="Hughes L."/>
            <person name="Hurhula B."/>
            <person name="Husby M.E."/>
            <person name="Kamat A."/>
            <person name="Kanga B."/>
            <person name="Kashin S."/>
            <person name="Khazanovich D."/>
            <person name="Kisner P."/>
            <person name="Lance K."/>
            <person name="Lara M."/>
            <person name="Lee W."/>
            <person name="Lennon N."/>
            <person name="Letendre F."/>
            <person name="LeVine R."/>
            <person name="Lipovsky A."/>
            <person name="Liu X."/>
            <person name="Liu J."/>
            <person name="Liu S."/>
            <person name="Lokyitsang T."/>
            <person name="Lokyitsang Y."/>
            <person name="Lubonja R."/>
            <person name="Lui A."/>
            <person name="MacDonald P."/>
            <person name="Magnisalis V."/>
            <person name="Maru K."/>
            <person name="Matthews C."/>
            <person name="McCusker W."/>
            <person name="McDonough S."/>
            <person name="Mehta T."/>
            <person name="Meldrim J."/>
            <person name="Meneus L."/>
            <person name="Mihai O."/>
            <person name="Mihalev A."/>
            <person name="Mihova T."/>
            <person name="Mittelman R."/>
            <person name="Mlenga V."/>
            <person name="Montmayeur A."/>
            <person name="Mulrain L."/>
            <person name="Navidi A."/>
            <person name="Naylor J."/>
            <person name="Negash T."/>
            <person name="Nguyen T."/>
            <person name="Nguyen N."/>
            <person name="Nicol R."/>
            <person name="Norbu C."/>
            <person name="Norbu N."/>
            <person name="Novod N."/>
            <person name="O'Neill B."/>
            <person name="Osman S."/>
            <person name="Markiewicz E."/>
            <person name="Oyono O.L."/>
            <person name="Patti C."/>
            <person name="Phunkhang P."/>
            <person name="Pierre F."/>
            <person name="Priest M."/>
            <person name="Raghuraman S."/>
            <person name="Rege F."/>
            <person name="Reyes R."/>
            <person name="Rise C."/>
            <person name="Rogov P."/>
            <person name="Ross K."/>
            <person name="Ryan E."/>
            <person name="Settipalli S."/>
            <person name="Shea T."/>
            <person name="Sherpa N."/>
            <person name="Shi L."/>
            <person name="Shih D."/>
            <person name="Sparrow T."/>
            <person name="Spaulding J."/>
            <person name="Stalker J."/>
            <person name="Stange-Thomann N."/>
            <person name="Stavropoulos S."/>
            <person name="Stone C."/>
            <person name="Strader C."/>
            <person name="Tesfaye S."/>
            <person name="Thomson T."/>
            <person name="Thoulutsang Y."/>
            <person name="Thoulutsang D."/>
            <person name="Topham K."/>
            <person name="Topping I."/>
            <person name="Tsamla T."/>
            <person name="Vassiliev H."/>
            <person name="Vo A."/>
            <person name="Wangchuk T."/>
            <person name="Wangdi T."/>
            <person name="Weiand M."/>
            <person name="Wilkinson J."/>
            <person name="Wilson A."/>
            <person name="Yadav S."/>
            <person name="Young G."/>
            <person name="Yu Q."/>
            <person name="Zembek L."/>
            <person name="Zhong D."/>
            <person name="Zimmer A."/>
            <person name="Zwirko Z."/>
            <person name="Jaffe D.B."/>
            <person name="Alvarez P."/>
            <person name="Brockman W."/>
            <person name="Butler J."/>
            <person name="Chin C."/>
            <person name="Gnerre S."/>
            <person name="Grabherr M."/>
            <person name="Kleber M."/>
            <person name="Mauceli E."/>
            <person name="MacCallum I."/>
        </authorList>
    </citation>
    <scope>NUCLEOTIDE SEQUENCE [LARGE SCALE GENOMIC DNA]</scope>
    <source>
        <strain evidence="3">Tucson 15287-2541.00</strain>
    </source>
</reference>
<sequence length="652" mass="72492">MVKVQKPQPKTLSKGNKIEGIAKEKQKVGKTIKKAKATAPAVVDSKKSATKKTEIKKATKKNAVNGAGVFTVTPATPPAKSKPSSKKPLVLAPPESPATPAPKPKAATKVAKNVAPTKVNATKATKIVPVESQKPKKQEKVEKKPVKQQEKPTKQVPVENKSEKQEKPKKQVPVENKSEKQEKPVEKKSEKPEKQSKKQVPVEKKTAKLEKQLTTSVAKNAKKQPQLAKKVAKKVVKVVATKVVKVPKGKGKPKGRAAKKQKKVKKVVELDYELKGFDEDKFNEIVCESNVEKVCNALKSQVAEEVQKQKATSIFSDYRYILQVACYKIPSCPKRVVKLALKHSLVGTDDDVAFIVTDLQRGARFDYEPTVQHYEDLLREAGVEQRLSVVPFNRLRNDMTTFEAKRKFLNSYDYLLCDGRISGQASAFLGQHTLKPRNVLHAVRMSKTNQLKEEISRALCRTAYRQLRKGDLTAIPVGNHEHSGPQLTENILGIVKQLQQQYPGGLANVRSMYLKIDIVGTSALPLYISMCAPPADTPYVVGPREQRMLKLKKQANEVLTRFALTKDVDFIKLTKEQVKHKAELREKRLALKAAEAKESAKDGDGGEESAVPAKKARKNPPLQTVQPVDESDDEDDDEDEEDDDEDEDEDED</sequence>
<dbReference type="SUPFAM" id="SSF56808">
    <property type="entry name" value="Ribosomal protein L1"/>
    <property type="match status" value="1"/>
</dbReference>
<feature type="compositionally biased region" description="Basic and acidic residues" evidence="1">
    <location>
        <begin position="133"/>
        <end position="153"/>
    </location>
</feature>
<feature type="compositionally biased region" description="Basic and acidic residues" evidence="1">
    <location>
        <begin position="595"/>
        <end position="604"/>
    </location>
</feature>
<feature type="compositionally biased region" description="Basic and acidic residues" evidence="1">
    <location>
        <begin position="176"/>
        <end position="207"/>
    </location>
</feature>
<dbReference type="KEGG" id="dgr:6561462"/>
<accession>B4JBC0</accession>
<feature type="region of interest" description="Disordered" evidence="1">
    <location>
        <begin position="595"/>
        <end position="652"/>
    </location>
</feature>
<dbReference type="InParanoid" id="B4JBC0"/>
<keyword evidence="3" id="KW-1185">Reference proteome</keyword>
<dbReference type="AlphaFoldDB" id="B4JBC0"/>
<dbReference type="OrthoDB" id="10251727at2759"/>
<dbReference type="Proteomes" id="UP000001070">
    <property type="component" value="Unassembled WGS sequence"/>
</dbReference>
<dbReference type="EMBL" id="CH916368">
    <property type="protein sequence ID" value="EDW02925.1"/>
    <property type="molecule type" value="Genomic_DNA"/>
</dbReference>
<proteinExistence type="predicted"/>
<feature type="compositionally biased region" description="Low complexity" evidence="1">
    <location>
        <begin position="71"/>
        <end position="93"/>
    </location>
</feature>
<dbReference type="InterPro" id="IPR028364">
    <property type="entry name" value="Ribosomal_uL1/biogenesis"/>
</dbReference>
<dbReference type="HOGENOM" id="CLU_420512_0_0_1"/>
<organism evidence="3">
    <name type="scientific">Drosophila grimshawi</name>
    <name type="common">Hawaiian fruit fly</name>
    <name type="synonym">Idiomyia grimshawi</name>
    <dbReference type="NCBI Taxonomy" id="7222"/>
    <lineage>
        <taxon>Eukaryota</taxon>
        <taxon>Metazoa</taxon>
        <taxon>Ecdysozoa</taxon>
        <taxon>Arthropoda</taxon>
        <taxon>Hexapoda</taxon>
        <taxon>Insecta</taxon>
        <taxon>Pterygota</taxon>
        <taxon>Neoptera</taxon>
        <taxon>Endopterygota</taxon>
        <taxon>Diptera</taxon>
        <taxon>Brachycera</taxon>
        <taxon>Muscomorpha</taxon>
        <taxon>Ephydroidea</taxon>
        <taxon>Drosophilidae</taxon>
        <taxon>Drosophila</taxon>
        <taxon>Hawaiian Drosophila</taxon>
    </lineage>
</organism>
<dbReference type="Pfam" id="PF00687">
    <property type="entry name" value="Ribosomal_L1"/>
    <property type="match status" value="1"/>
</dbReference>
<protein>
    <submittedName>
        <fullName evidence="2">GH10770</fullName>
    </submittedName>
</protein>
<feature type="compositionally biased region" description="Low complexity" evidence="1">
    <location>
        <begin position="104"/>
        <end position="121"/>
    </location>
</feature>
<dbReference type="OMA" id="CAPPADT"/>
<feature type="compositionally biased region" description="Basic and acidic residues" evidence="1">
    <location>
        <begin position="160"/>
        <end position="169"/>
    </location>
</feature>
<evidence type="ECO:0000256" key="1">
    <source>
        <dbReference type="SAM" id="MobiDB-lite"/>
    </source>
</evidence>
<feature type="region of interest" description="Disordered" evidence="1">
    <location>
        <begin position="65"/>
        <end position="207"/>
    </location>
</feature>
<dbReference type="FunCoup" id="B4JBC0">
    <property type="interactions" value="72"/>
</dbReference>
<name>B4JBC0_DROGR</name>
<evidence type="ECO:0000313" key="3">
    <source>
        <dbReference type="Proteomes" id="UP000001070"/>
    </source>
</evidence>
<feature type="compositionally biased region" description="Pro residues" evidence="1">
    <location>
        <begin position="94"/>
        <end position="103"/>
    </location>
</feature>
<dbReference type="PhylomeDB" id="B4JBC0"/>
<feature type="compositionally biased region" description="Acidic residues" evidence="1">
    <location>
        <begin position="629"/>
        <end position="652"/>
    </location>
</feature>
<gene>
    <name evidence="2" type="primary">Dgri\GH10770</name>
    <name evidence="2" type="ORF">Dgri_GH10770</name>
</gene>